<accession>A0A3B0A6D9</accession>
<proteinExistence type="predicted"/>
<keyword evidence="3" id="KW-1185">Reference proteome</keyword>
<reference evidence="2 3" key="1">
    <citation type="journal article" date="2015" name="Int. J. Syst. Evol. Microbiol.">
        <title>Micromonospora costi sp. nov., isolated from a leaf of Costus speciosus.</title>
        <authorList>
            <person name="Thawai C."/>
        </authorList>
    </citation>
    <scope>NUCLEOTIDE SEQUENCE [LARGE SCALE GENOMIC DNA]</scope>
    <source>
        <strain evidence="2 3">CS1-12</strain>
    </source>
</reference>
<protein>
    <submittedName>
        <fullName evidence="2">Uncharacterized protein</fullName>
    </submittedName>
</protein>
<dbReference type="Proteomes" id="UP000279968">
    <property type="component" value="Unassembled WGS sequence"/>
</dbReference>
<gene>
    <name evidence="2" type="ORF">D7193_15020</name>
</gene>
<dbReference type="EMBL" id="RBAN01000002">
    <property type="protein sequence ID" value="RKN55900.1"/>
    <property type="molecule type" value="Genomic_DNA"/>
</dbReference>
<evidence type="ECO:0000256" key="1">
    <source>
        <dbReference type="SAM" id="MobiDB-lite"/>
    </source>
</evidence>
<organism evidence="2 3">
    <name type="scientific">Micromonospora costi</name>
    <dbReference type="NCBI Taxonomy" id="1530042"/>
    <lineage>
        <taxon>Bacteria</taxon>
        <taxon>Bacillati</taxon>
        <taxon>Actinomycetota</taxon>
        <taxon>Actinomycetes</taxon>
        <taxon>Micromonosporales</taxon>
        <taxon>Micromonosporaceae</taxon>
        <taxon>Micromonospora</taxon>
    </lineage>
</organism>
<feature type="compositionally biased region" description="Pro residues" evidence="1">
    <location>
        <begin position="107"/>
        <end position="116"/>
    </location>
</feature>
<dbReference type="OrthoDB" id="10014191at2"/>
<sequence>MKTCLPPGLSFLDTVVVPRTATAGSAFHRPGALPHIAGCGQEQIELTWPELAALAIGMGCRPCPVCWPQPAETTGQGAPRLRPAAPWPTNGTGHQSRLGRTYESPSAPRPAFPSAA</sequence>
<evidence type="ECO:0000313" key="3">
    <source>
        <dbReference type="Proteomes" id="UP000279968"/>
    </source>
</evidence>
<comment type="caution">
    <text evidence="2">The sequence shown here is derived from an EMBL/GenBank/DDBJ whole genome shotgun (WGS) entry which is preliminary data.</text>
</comment>
<name>A0A3B0A6D9_9ACTN</name>
<evidence type="ECO:0000313" key="2">
    <source>
        <dbReference type="EMBL" id="RKN55900.1"/>
    </source>
</evidence>
<feature type="region of interest" description="Disordered" evidence="1">
    <location>
        <begin position="71"/>
        <end position="116"/>
    </location>
</feature>
<dbReference type="AlphaFoldDB" id="A0A3B0A6D9"/>
<dbReference type="RefSeq" id="WP_120780083.1">
    <property type="nucleotide sequence ID" value="NZ_JBHLUP010000002.1"/>
</dbReference>